<sequence length="390" mass="42283">MYVDSFPDSKRKYLSDAHAETVKATLAPVADNMQTIASTFYSKMFAAHPELISDLFNRGNQKQNAQQKALAASVVKFAAHLVDDSQPDPVMMLDRIAHKHVSLGITEDQYQIVHDNLMAAIAETLGDAVTPEVAEAWDAVYWLMADVLVKHEKELYASDGVADGDVFRRGTVAAKEALTDTVTAFTIEGDFSAPKPGQYTSIGVKLDDGARQLRQYSIIDGDASHYRIAVQTDGEVSSFLQNRVAVGDTVDATLAAGDLVLRPGDNPIVLISSGIGSTPLTGILTHLVKHNDPRRVTYVHSDSSEATWAQAQESRDLVAALNDGSIHPFFRDSGERVDIDVIDVAGADVYLCGGTGFLQSLRDDLAALPDDKAPANVFYELFSPNDWLVS</sequence>
<dbReference type="PROSITE" id="PS01033">
    <property type="entry name" value="GLOBIN"/>
    <property type="match status" value="1"/>
</dbReference>
<gene>
    <name evidence="13" type="ORF">H7348_08030</name>
    <name evidence="14" type="ORF">IAU68_00230</name>
</gene>
<evidence type="ECO:0000256" key="1">
    <source>
        <dbReference type="ARBA" id="ARBA00006401"/>
    </source>
</evidence>
<dbReference type="KEGG" id="cluj:IAU68_00230"/>
<dbReference type="GO" id="GO:0071949">
    <property type="term" value="F:FAD binding"/>
    <property type="evidence" value="ECO:0007669"/>
    <property type="project" value="TreeGrafter"/>
</dbReference>
<evidence type="ECO:0000313" key="16">
    <source>
        <dbReference type="Proteomes" id="UP000642876"/>
    </source>
</evidence>
<evidence type="ECO:0000256" key="10">
    <source>
        <dbReference type="RuleBase" id="RU000356"/>
    </source>
</evidence>
<evidence type="ECO:0000256" key="9">
    <source>
        <dbReference type="ARBA" id="ARBA00049433"/>
    </source>
</evidence>
<dbReference type="Proteomes" id="UP000516235">
    <property type="component" value="Chromosome"/>
</dbReference>
<feature type="domain" description="FAD-binding FR-type" evidence="12">
    <location>
        <begin position="165"/>
        <end position="262"/>
    </location>
</feature>
<dbReference type="InterPro" id="IPR017938">
    <property type="entry name" value="Riboflavin_synthase-like_b-brl"/>
</dbReference>
<dbReference type="Proteomes" id="UP000642876">
    <property type="component" value="Unassembled WGS sequence"/>
</dbReference>
<evidence type="ECO:0000256" key="3">
    <source>
        <dbReference type="ARBA" id="ARBA00022617"/>
    </source>
</evidence>
<dbReference type="SUPFAM" id="SSF52343">
    <property type="entry name" value="Ferredoxin reductase-like, C-terminal NADP-linked domain"/>
    <property type="match status" value="1"/>
</dbReference>
<comment type="similarity">
    <text evidence="10">Belongs to the globin family.</text>
</comment>
<keyword evidence="6" id="KW-0408">Iron</keyword>
<evidence type="ECO:0000313" key="14">
    <source>
        <dbReference type="EMBL" id="QNP90270.1"/>
    </source>
</evidence>
<comment type="catalytic activity">
    <reaction evidence="9">
        <text>2 nitric oxide + NADPH + 2 O2 = 2 nitrate + NADP(+) + H(+)</text>
        <dbReference type="Rhea" id="RHEA:19465"/>
        <dbReference type="ChEBI" id="CHEBI:15378"/>
        <dbReference type="ChEBI" id="CHEBI:15379"/>
        <dbReference type="ChEBI" id="CHEBI:16480"/>
        <dbReference type="ChEBI" id="CHEBI:17632"/>
        <dbReference type="ChEBI" id="CHEBI:57783"/>
        <dbReference type="ChEBI" id="CHEBI:58349"/>
        <dbReference type="EC" id="1.14.12.17"/>
    </reaction>
</comment>
<evidence type="ECO:0000256" key="2">
    <source>
        <dbReference type="ARBA" id="ARBA00012229"/>
    </source>
</evidence>
<dbReference type="GO" id="GO:0019825">
    <property type="term" value="F:oxygen binding"/>
    <property type="evidence" value="ECO:0007669"/>
    <property type="project" value="InterPro"/>
</dbReference>
<dbReference type="Pfam" id="PF00042">
    <property type="entry name" value="Globin"/>
    <property type="match status" value="1"/>
</dbReference>
<dbReference type="PANTHER" id="PTHR43396:SF3">
    <property type="entry name" value="FLAVOHEMOPROTEIN"/>
    <property type="match status" value="1"/>
</dbReference>
<keyword evidence="7" id="KW-0520">NAD</keyword>
<dbReference type="GO" id="GO:0071500">
    <property type="term" value="P:cellular response to nitrosative stress"/>
    <property type="evidence" value="ECO:0007669"/>
    <property type="project" value="TreeGrafter"/>
</dbReference>
<comment type="catalytic activity">
    <reaction evidence="8">
        <text>2 nitric oxide + NADH + 2 O2 = 2 nitrate + NAD(+) + H(+)</text>
        <dbReference type="Rhea" id="RHEA:19469"/>
        <dbReference type="ChEBI" id="CHEBI:15378"/>
        <dbReference type="ChEBI" id="CHEBI:15379"/>
        <dbReference type="ChEBI" id="CHEBI:16480"/>
        <dbReference type="ChEBI" id="CHEBI:17632"/>
        <dbReference type="ChEBI" id="CHEBI:57540"/>
        <dbReference type="ChEBI" id="CHEBI:57945"/>
        <dbReference type="EC" id="1.14.12.17"/>
    </reaction>
</comment>
<evidence type="ECO:0000313" key="15">
    <source>
        <dbReference type="Proteomes" id="UP000516235"/>
    </source>
</evidence>
<evidence type="ECO:0000259" key="12">
    <source>
        <dbReference type="PROSITE" id="PS51384"/>
    </source>
</evidence>
<dbReference type="Gene3D" id="2.40.30.10">
    <property type="entry name" value="Translation factors"/>
    <property type="match status" value="1"/>
</dbReference>
<dbReference type="GO" id="GO:0008941">
    <property type="term" value="F:nitric oxide dioxygenase NAD(P)H activity"/>
    <property type="evidence" value="ECO:0007669"/>
    <property type="project" value="UniProtKB-EC"/>
</dbReference>
<dbReference type="GO" id="GO:0005344">
    <property type="term" value="F:oxygen carrier activity"/>
    <property type="evidence" value="ECO:0007669"/>
    <property type="project" value="UniProtKB-KW"/>
</dbReference>
<feature type="domain" description="Globin" evidence="11">
    <location>
        <begin position="13"/>
        <end position="153"/>
    </location>
</feature>
<dbReference type="CDD" id="cd14782">
    <property type="entry name" value="FHb-globin_2"/>
    <property type="match status" value="1"/>
</dbReference>
<keyword evidence="10" id="KW-0813">Transport</keyword>
<evidence type="ECO:0000259" key="11">
    <source>
        <dbReference type="PROSITE" id="PS01033"/>
    </source>
</evidence>
<dbReference type="SUPFAM" id="SSF46458">
    <property type="entry name" value="Globin-like"/>
    <property type="match status" value="1"/>
</dbReference>
<organism evidence="14 15">
    <name type="scientific">Corynebacterium lujinxingii</name>
    <dbReference type="NCBI Taxonomy" id="2763010"/>
    <lineage>
        <taxon>Bacteria</taxon>
        <taxon>Bacillati</taxon>
        <taxon>Actinomycetota</taxon>
        <taxon>Actinomycetes</taxon>
        <taxon>Mycobacteriales</taxon>
        <taxon>Corynebacteriaceae</taxon>
        <taxon>Corynebacterium</taxon>
    </lineage>
</organism>
<dbReference type="EMBL" id="JACMYE010000006">
    <property type="protein sequence ID" value="MBC3179251.1"/>
    <property type="molecule type" value="Genomic_DNA"/>
</dbReference>
<dbReference type="GO" id="GO:0046210">
    <property type="term" value="P:nitric oxide catabolic process"/>
    <property type="evidence" value="ECO:0007669"/>
    <property type="project" value="TreeGrafter"/>
</dbReference>
<dbReference type="Gene3D" id="3.40.50.80">
    <property type="entry name" value="Nucleotide-binding domain of ferredoxin-NADP reductase (FNR) module"/>
    <property type="match status" value="1"/>
</dbReference>
<keyword evidence="16" id="KW-1185">Reference proteome</keyword>
<accession>A0A7H0JZ04</accession>
<dbReference type="InterPro" id="IPR009050">
    <property type="entry name" value="Globin-like_sf"/>
</dbReference>
<dbReference type="PANTHER" id="PTHR43396">
    <property type="entry name" value="FLAVOHEMOPROTEIN"/>
    <property type="match status" value="1"/>
</dbReference>
<dbReference type="PROSITE" id="PS51384">
    <property type="entry name" value="FAD_FR"/>
    <property type="match status" value="1"/>
</dbReference>
<keyword evidence="3 10" id="KW-0349">Heme</keyword>
<dbReference type="AlphaFoldDB" id="A0A7H0JZ04"/>
<protein>
    <recommendedName>
        <fullName evidence="2">nitric oxide dioxygenase</fullName>
        <ecNumber evidence="2">1.14.12.17</ecNumber>
    </recommendedName>
</protein>
<dbReference type="InterPro" id="IPR012292">
    <property type="entry name" value="Globin/Proto"/>
</dbReference>
<dbReference type="RefSeq" id="WP_171193098.1">
    <property type="nucleotide sequence ID" value="NZ_CP061032.1"/>
</dbReference>
<evidence type="ECO:0000256" key="7">
    <source>
        <dbReference type="ARBA" id="ARBA00023027"/>
    </source>
</evidence>
<keyword evidence="5" id="KW-0479">Metal-binding</keyword>
<evidence type="ECO:0000256" key="6">
    <source>
        <dbReference type="ARBA" id="ARBA00023004"/>
    </source>
</evidence>
<evidence type="ECO:0000256" key="4">
    <source>
        <dbReference type="ARBA" id="ARBA00022621"/>
    </source>
</evidence>
<dbReference type="EC" id="1.14.12.17" evidence="2"/>
<keyword evidence="4 10" id="KW-0561">Oxygen transport</keyword>
<proteinExistence type="inferred from homology"/>
<dbReference type="GO" id="GO:0046872">
    <property type="term" value="F:metal ion binding"/>
    <property type="evidence" value="ECO:0007669"/>
    <property type="project" value="UniProtKB-KW"/>
</dbReference>
<dbReference type="Gene3D" id="1.10.490.10">
    <property type="entry name" value="Globins"/>
    <property type="match status" value="1"/>
</dbReference>
<dbReference type="EMBL" id="CP061032">
    <property type="protein sequence ID" value="QNP90270.1"/>
    <property type="molecule type" value="Genomic_DNA"/>
</dbReference>
<evidence type="ECO:0000313" key="13">
    <source>
        <dbReference type="EMBL" id="MBC3179251.1"/>
    </source>
</evidence>
<evidence type="ECO:0000256" key="5">
    <source>
        <dbReference type="ARBA" id="ARBA00022723"/>
    </source>
</evidence>
<evidence type="ECO:0000256" key="8">
    <source>
        <dbReference type="ARBA" id="ARBA00048649"/>
    </source>
</evidence>
<dbReference type="SUPFAM" id="SSF63380">
    <property type="entry name" value="Riboflavin synthase domain-like"/>
    <property type="match status" value="1"/>
</dbReference>
<dbReference type="GO" id="GO:0020037">
    <property type="term" value="F:heme binding"/>
    <property type="evidence" value="ECO:0007669"/>
    <property type="project" value="InterPro"/>
</dbReference>
<name>A0A7H0JZ04_9CORY</name>
<dbReference type="InterPro" id="IPR000971">
    <property type="entry name" value="Globin"/>
</dbReference>
<dbReference type="InterPro" id="IPR039261">
    <property type="entry name" value="FNR_nucleotide-bd"/>
</dbReference>
<dbReference type="InterPro" id="IPR017927">
    <property type="entry name" value="FAD-bd_FR_type"/>
</dbReference>
<reference evidence="15 16" key="1">
    <citation type="submission" date="2020-08" db="EMBL/GenBank/DDBJ databases">
        <title>novel species in genus Corynebacterium.</title>
        <authorList>
            <person name="Zhang G."/>
        </authorList>
    </citation>
    <scope>NUCLEOTIDE SEQUENCE [LARGE SCALE GENOMIC DNA]</scope>
    <source>
        <strain evidence="14">Zg-917</strain>
        <strain evidence="15 16">zg-917</strain>
    </source>
</reference>
<comment type="similarity">
    <text evidence="1">In the C-terminal section; belongs to the flavoprotein pyridine nucleotide cytochrome reductase family.</text>
</comment>